<gene>
    <name evidence="1" type="ORF">SPIL2461_LOCUS17059</name>
</gene>
<dbReference type="Proteomes" id="UP000649617">
    <property type="component" value="Unassembled WGS sequence"/>
</dbReference>
<proteinExistence type="predicted"/>
<sequence length="216" mass="23715">MEARTAARPGVSIAAKGLQSVFTWLKVIEAWRSVTKQGKFDKEKSAETSPHEVLYSLEIYAASLLNMMLLLLPAVSAVNVTSSHFLARARDVATACPGDTRDDGRCNKDDTHRVCAKIGIAGTSFWEFTGQSSWCNSDIYGDGKIACPPEKPYWCICKWATASWIKGEGCNEKVNFDCSATDVCDLKASYTDGNVDLQPAHDCMQAKCKQQWDACP</sequence>
<accession>A0A812VUP6</accession>
<evidence type="ECO:0000313" key="1">
    <source>
        <dbReference type="EMBL" id="CAE7643255.1"/>
    </source>
</evidence>
<dbReference type="AlphaFoldDB" id="A0A812VUP6"/>
<name>A0A812VUP6_SYMPI</name>
<dbReference type="EMBL" id="CAJNIZ010042916">
    <property type="protein sequence ID" value="CAE7643255.1"/>
    <property type="molecule type" value="Genomic_DNA"/>
</dbReference>
<keyword evidence="2" id="KW-1185">Reference proteome</keyword>
<reference evidence="1" key="1">
    <citation type="submission" date="2021-02" db="EMBL/GenBank/DDBJ databases">
        <authorList>
            <person name="Dougan E. K."/>
            <person name="Rhodes N."/>
            <person name="Thang M."/>
            <person name="Chan C."/>
        </authorList>
    </citation>
    <scope>NUCLEOTIDE SEQUENCE</scope>
</reference>
<comment type="caution">
    <text evidence="1">The sequence shown here is derived from an EMBL/GenBank/DDBJ whole genome shotgun (WGS) entry which is preliminary data.</text>
</comment>
<organism evidence="1 2">
    <name type="scientific">Symbiodinium pilosum</name>
    <name type="common">Dinoflagellate</name>
    <dbReference type="NCBI Taxonomy" id="2952"/>
    <lineage>
        <taxon>Eukaryota</taxon>
        <taxon>Sar</taxon>
        <taxon>Alveolata</taxon>
        <taxon>Dinophyceae</taxon>
        <taxon>Suessiales</taxon>
        <taxon>Symbiodiniaceae</taxon>
        <taxon>Symbiodinium</taxon>
    </lineage>
</organism>
<protein>
    <submittedName>
        <fullName evidence="1">Uncharacterized protein</fullName>
    </submittedName>
</protein>
<dbReference type="OrthoDB" id="405951at2759"/>
<evidence type="ECO:0000313" key="2">
    <source>
        <dbReference type="Proteomes" id="UP000649617"/>
    </source>
</evidence>